<name>A0A8S5U468_9CAUD</name>
<protein>
    <submittedName>
        <fullName evidence="1">Uncharacterized protein</fullName>
    </submittedName>
</protein>
<evidence type="ECO:0000313" key="1">
    <source>
        <dbReference type="EMBL" id="DAF89265.1"/>
    </source>
</evidence>
<accession>A0A8S5U468</accession>
<proteinExistence type="predicted"/>
<sequence>MKNYYGGIDWEKDFRKGWTDICKKLKNSGHDLSKIPLVPEYLPRTQPAEEGE</sequence>
<reference evidence="1" key="1">
    <citation type="journal article" date="2021" name="Proc. Natl. Acad. Sci. U.S.A.">
        <title>A Catalog of Tens of Thousands of Viruses from Human Metagenomes Reveals Hidden Associations with Chronic Diseases.</title>
        <authorList>
            <person name="Tisza M.J."/>
            <person name="Buck C.B."/>
        </authorList>
    </citation>
    <scope>NUCLEOTIDE SEQUENCE</scope>
    <source>
        <strain evidence="1">Ct6GI21</strain>
    </source>
</reference>
<organism evidence="1">
    <name type="scientific">Siphoviridae sp. ct6GI21</name>
    <dbReference type="NCBI Taxonomy" id="2825340"/>
    <lineage>
        <taxon>Viruses</taxon>
        <taxon>Duplodnaviria</taxon>
        <taxon>Heunggongvirae</taxon>
        <taxon>Uroviricota</taxon>
        <taxon>Caudoviricetes</taxon>
    </lineage>
</organism>
<dbReference type="EMBL" id="BK016005">
    <property type="protein sequence ID" value="DAF89265.1"/>
    <property type="molecule type" value="Genomic_DNA"/>
</dbReference>